<comment type="similarity">
    <text evidence="1">Belongs to the bacterial sugar transferase family.</text>
</comment>
<keyword evidence="2" id="KW-1133">Transmembrane helix</keyword>
<organism evidence="4">
    <name type="scientific">candidate division WOR-3 bacterium</name>
    <dbReference type="NCBI Taxonomy" id="2052148"/>
    <lineage>
        <taxon>Bacteria</taxon>
        <taxon>Bacteria division WOR-3</taxon>
    </lineage>
</organism>
<dbReference type="PANTHER" id="PTHR30576">
    <property type="entry name" value="COLANIC BIOSYNTHESIS UDP-GLUCOSE LIPID CARRIER TRANSFERASE"/>
    <property type="match status" value="1"/>
</dbReference>
<feature type="transmembrane region" description="Helical" evidence="2">
    <location>
        <begin position="40"/>
        <end position="58"/>
    </location>
</feature>
<feature type="transmembrane region" description="Helical" evidence="2">
    <location>
        <begin position="249"/>
        <end position="273"/>
    </location>
</feature>
<feature type="transmembrane region" description="Helical" evidence="2">
    <location>
        <begin position="104"/>
        <end position="127"/>
    </location>
</feature>
<keyword evidence="2" id="KW-0812">Transmembrane</keyword>
<protein>
    <recommendedName>
        <fullName evidence="3">Bacterial sugar transferase domain-containing protein</fullName>
    </recommendedName>
</protein>
<keyword evidence="2" id="KW-0472">Membrane</keyword>
<reference evidence="4" key="1">
    <citation type="journal article" date="2020" name="mSystems">
        <title>Genome- and Community-Level Interaction Insights into Carbon Utilization and Element Cycling Functions of Hydrothermarchaeota in Hydrothermal Sediment.</title>
        <authorList>
            <person name="Zhou Z."/>
            <person name="Liu Y."/>
            <person name="Xu W."/>
            <person name="Pan J."/>
            <person name="Luo Z.H."/>
            <person name="Li M."/>
        </authorList>
    </citation>
    <scope>NUCLEOTIDE SEQUENCE [LARGE SCALE GENOMIC DNA]</scope>
    <source>
        <strain evidence="4">HyVt-102</strain>
    </source>
</reference>
<sequence length="445" mass="52298">MWRDRDVTFLIIDVASALLGVGFTYYLLIKIHYISHPVFIWYNLISIPIIIVSVFAYTDMFNFMAYLDRIGYIFRTSKSILYSFFLYLIVTFIFKFGLYHSRILILSLFVVLSTILYFERIVIYSLLLRILPSRNVVIYSPDGNAMGLDTFFKTHRFANIKVIDVVKNMRELKKFRGNKITFILVLNKGGYEVLLKKLGDFMNKEKVFVYSELNKKIRGVPYWFYFAGIPLVPFRWSGRSKVYLVSKRIVDIIGSIVAIIVFLPFFIFVPIIIKLTSEGPVFFKQTRLTEGMKPFPMLKFRSMYTNIDDEVHKKYVKNLIKGEKKDGKVYKLTNDPRVTPVGYFLRKTSLDELPQFFNVLKGHLSIVGPRPPLDYEIKEYEEWHKLRLIVKQGITGMWQVFGRSLLPFDESVFLDIYYAYNRSFWLDIHLILQTIPNIVFGKGAY</sequence>
<accession>A0A7C0ZEU5</accession>
<dbReference type="PANTHER" id="PTHR30576:SF10">
    <property type="entry name" value="SLL5057 PROTEIN"/>
    <property type="match status" value="1"/>
</dbReference>
<evidence type="ECO:0000256" key="1">
    <source>
        <dbReference type="ARBA" id="ARBA00006464"/>
    </source>
</evidence>
<evidence type="ECO:0000256" key="2">
    <source>
        <dbReference type="SAM" id="Phobius"/>
    </source>
</evidence>
<dbReference type="EMBL" id="DQWE01000190">
    <property type="protein sequence ID" value="HDI82942.1"/>
    <property type="molecule type" value="Genomic_DNA"/>
</dbReference>
<dbReference type="Proteomes" id="UP000885847">
    <property type="component" value="Unassembled WGS sequence"/>
</dbReference>
<name>A0A7C0ZEU5_UNCW3</name>
<dbReference type="Pfam" id="PF02397">
    <property type="entry name" value="Bac_transf"/>
    <property type="match status" value="1"/>
</dbReference>
<feature type="transmembrane region" description="Helical" evidence="2">
    <location>
        <begin position="79"/>
        <end position="98"/>
    </location>
</feature>
<proteinExistence type="inferred from homology"/>
<dbReference type="AlphaFoldDB" id="A0A7C0ZEU5"/>
<gene>
    <name evidence="4" type="ORF">ENF18_04020</name>
</gene>
<dbReference type="InterPro" id="IPR003362">
    <property type="entry name" value="Bact_transf"/>
</dbReference>
<feature type="transmembrane region" description="Helical" evidence="2">
    <location>
        <begin position="7"/>
        <end position="28"/>
    </location>
</feature>
<dbReference type="GO" id="GO:0016780">
    <property type="term" value="F:phosphotransferase activity, for other substituted phosphate groups"/>
    <property type="evidence" value="ECO:0007669"/>
    <property type="project" value="TreeGrafter"/>
</dbReference>
<comment type="caution">
    <text evidence="4">The sequence shown here is derived from an EMBL/GenBank/DDBJ whole genome shotgun (WGS) entry which is preliminary data.</text>
</comment>
<feature type="domain" description="Bacterial sugar transferase" evidence="3">
    <location>
        <begin position="247"/>
        <end position="439"/>
    </location>
</feature>
<evidence type="ECO:0000259" key="3">
    <source>
        <dbReference type="Pfam" id="PF02397"/>
    </source>
</evidence>
<evidence type="ECO:0000313" key="4">
    <source>
        <dbReference type="EMBL" id="HDI82942.1"/>
    </source>
</evidence>